<protein>
    <recommendedName>
        <fullName evidence="5">EF-hand domain-containing protein</fullName>
    </recommendedName>
</protein>
<dbReference type="PROSITE" id="PS00018">
    <property type="entry name" value="EF_HAND_1"/>
    <property type="match status" value="1"/>
</dbReference>
<dbReference type="CDD" id="cd00051">
    <property type="entry name" value="EFh"/>
    <property type="match status" value="1"/>
</dbReference>
<sequence length="180" mass="20144">MSRFAGSSSSTTEANLEYAATLVLDVFRRYDTDGDGTLHKRELRNLLRQCGARLTTKQCDDIIEQLDSDGDGVMNFAEFMAFLGRLYQLQFFGNDPGQFWDTSQDQPPQPPPRPSHTRRSGHEHRTDRPPLGAPASGAPPRPPKNSSWSQAEMCEDSPPLFKAPQPPSKTRPHGFGRPKY</sequence>
<evidence type="ECO:0000313" key="6">
    <source>
        <dbReference type="EMBL" id="CAK8692892.1"/>
    </source>
</evidence>
<evidence type="ECO:0000256" key="4">
    <source>
        <dbReference type="SAM" id="MobiDB-lite"/>
    </source>
</evidence>
<evidence type="ECO:0000256" key="3">
    <source>
        <dbReference type="ARBA" id="ARBA00022837"/>
    </source>
</evidence>
<evidence type="ECO:0000256" key="1">
    <source>
        <dbReference type="ARBA" id="ARBA00022723"/>
    </source>
</evidence>
<keyword evidence="7" id="KW-1185">Reference proteome</keyword>
<proteinExistence type="predicted"/>
<feature type="region of interest" description="Disordered" evidence="4">
    <location>
        <begin position="97"/>
        <end position="180"/>
    </location>
</feature>
<dbReference type="PANTHER" id="PTHR10891">
    <property type="entry name" value="EF-HAND CALCIUM-BINDING DOMAIN CONTAINING PROTEIN"/>
    <property type="match status" value="1"/>
</dbReference>
<accession>A0ABP0GML2</accession>
<feature type="domain" description="EF-hand" evidence="5">
    <location>
        <begin position="18"/>
        <end position="53"/>
    </location>
</feature>
<keyword evidence="1" id="KW-0479">Metal-binding</keyword>
<keyword evidence="2" id="KW-0677">Repeat</keyword>
<dbReference type="SUPFAM" id="SSF47473">
    <property type="entry name" value="EF-hand"/>
    <property type="match status" value="1"/>
</dbReference>
<evidence type="ECO:0000313" key="7">
    <source>
        <dbReference type="Proteomes" id="UP001642483"/>
    </source>
</evidence>
<dbReference type="EMBL" id="CAWYQH010000130">
    <property type="protein sequence ID" value="CAK8692892.1"/>
    <property type="molecule type" value="Genomic_DNA"/>
</dbReference>
<dbReference type="SMART" id="SM00054">
    <property type="entry name" value="EFh"/>
    <property type="match status" value="2"/>
</dbReference>
<dbReference type="Proteomes" id="UP001642483">
    <property type="component" value="Unassembled WGS sequence"/>
</dbReference>
<name>A0ABP0GML2_CLALP</name>
<dbReference type="InterPro" id="IPR018247">
    <property type="entry name" value="EF_Hand_1_Ca_BS"/>
</dbReference>
<evidence type="ECO:0000259" key="5">
    <source>
        <dbReference type="PROSITE" id="PS50222"/>
    </source>
</evidence>
<dbReference type="InterPro" id="IPR039647">
    <property type="entry name" value="EF_hand_pair_protein_CML-like"/>
</dbReference>
<comment type="caution">
    <text evidence="6">The sequence shown here is derived from an EMBL/GenBank/DDBJ whole genome shotgun (WGS) entry which is preliminary data.</text>
</comment>
<feature type="domain" description="EF-hand" evidence="5">
    <location>
        <begin position="54"/>
        <end position="89"/>
    </location>
</feature>
<dbReference type="InterPro" id="IPR011992">
    <property type="entry name" value="EF-hand-dom_pair"/>
</dbReference>
<dbReference type="Gene3D" id="1.10.238.10">
    <property type="entry name" value="EF-hand"/>
    <property type="match status" value="1"/>
</dbReference>
<dbReference type="Pfam" id="PF13499">
    <property type="entry name" value="EF-hand_7"/>
    <property type="match status" value="1"/>
</dbReference>
<dbReference type="InterPro" id="IPR002048">
    <property type="entry name" value="EF_hand_dom"/>
</dbReference>
<dbReference type="PROSITE" id="PS50222">
    <property type="entry name" value="EF_HAND_2"/>
    <property type="match status" value="2"/>
</dbReference>
<feature type="compositionally biased region" description="Basic residues" evidence="4">
    <location>
        <begin position="170"/>
        <end position="180"/>
    </location>
</feature>
<dbReference type="InterPro" id="IPR001751">
    <property type="entry name" value="S100/CaBP7/8-like_CS"/>
</dbReference>
<dbReference type="PROSITE" id="PS00303">
    <property type="entry name" value="S100_CABP"/>
    <property type="match status" value="1"/>
</dbReference>
<organism evidence="6 7">
    <name type="scientific">Clavelina lepadiformis</name>
    <name type="common">Light-bulb sea squirt</name>
    <name type="synonym">Ascidia lepadiformis</name>
    <dbReference type="NCBI Taxonomy" id="159417"/>
    <lineage>
        <taxon>Eukaryota</taxon>
        <taxon>Metazoa</taxon>
        <taxon>Chordata</taxon>
        <taxon>Tunicata</taxon>
        <taxon>Ascidiacea</taxon>
        <taxon>Aplousobranchia</taxon>
        <taxon>Clavelinidae</taxon>
        <taxon>Clavelina</taxon>
    </lineage>
</organism>
<reference evidence="6 7" key="1">
    <citation type="submission" date="2024-02" db="EMBL/GenBank/DDBJ databases">
        <authorList>
            <person name="Daric V."/>
            <person name="Darras S."/>
        </authorList>
    </citation>
    <scope>NUCLEOTIDE SEQUENCE [LARGE SCALE GENOMIC DNA]</scope>
</reference>
<evidence type="ECO:0000256" key="2">
    <source>
        <dbReference type="ARBA" id="ARBA00022737"/>
    </source>
</evidence>
<gene>
    <name evidence="6" type="ORF">CVLEPA_LOCUS26128</name>
</gene>
<keyword evidence="3" id="KW-0106">Calcium</keyword>